<sequence length="68" mass="7998">MNFQRFSILFILLITVCEISSKLIKEKSNYKRSSGEVFENLRESDDNYRAASRKGNAKRRIPPYIIKN</sequence>
<protein>
    <submittedName>
        <fullName evidence="2">Uncharacterized protein</fullName>
    </submittedName>
</protein>
<name>C9X4G6_TITDI</name>
<feature type="non-terminal residue" evidence="2">
    <location>
        <position position="1"/>
    </location>
</feature>
<reference evidence="2" key="1">
    <citation type="submission" date="2009-05" db="EMBL/GenBank/DDBJ databases">
        <title>Molecular cloning and nucleotide sequence analysis of genes from Tityus discrepans cDNA library.</title>
        <authorList>
            <person name="D'Suze G."/>
            <person name="Schwartz E.F."/>
            <person name="Garcia B.I."/>
            <person name="Sevcik C."/>
            <person name="Possani L.D."/>
        </authorList>
    </citation>
    <scope>NUCLEOTIDE SEQUENCE</scope>
    <source>
        <tissue evidence="2">Venom gland</tissue>
    </source>
</reference>
<feature type="signal peptide" evidence="1">
    <location>
        <begin position="1"/>
        <end position="21"/>
    </location>
</feature>
<proteinExistence type="evidence at transcript level"/>
<dbReference type="AlphaFoldDB" id="C9X4G6"/>
<dbReference type="EMBL" id="FN392244">
    <property type="protein sequence ID" value="CAY61863.1"/>
    <property type="molecule type" value="mRNA"/>
</dbReference>
<evidence type="ECO:0000313" key="2">
    <source>
        <dbReference type="EMBL" id="CAY61863.1"/>
    </source>
</evidence>
<evidence type="ECO:0000256" key="1">
    <source>
        <dbReference type="SAM" id="SignalP"/>
    </source>
</evidence>
<keyword evidence="1" id="KW-0732">Signal</keyword>
<organism evidence="2">
    <name type="scientific">Tityus discrepans</name>
    <name type="common">Venezuelan scorpion</name>
    <dbReference type="NCBI Taxonomy" id="57059"/>
    <lineage>
        <taxon>Eukaryota</taxon>
        <taxon>Metazoa</taxon>
        <taxon>Ecdysozoa</taxon>
        <taxon>Arthropoda</taxon>
        <taxon>Chelicerata</taxon>
        <taxon>Arachnida</taxon>
        <taxon>Scorpiones</taxon>
        <taxon>Buthida</taxon>
        <taxon>Buthoidea</taxon>
        <taxon>Buthidae</taxon>
        <taxon>Tityus</taxon>
    </lineage>
</organism>
<accession>C9X4G6</accession>
<feature type="chain" id="PRO_5003004444" evidence="1">
    <location>
        <begin position="22"/>
        <end position="68"/>
    </location>
</feature>